<feature type="coiled-coil region" evidence="1">
    <location>
        <begin position="56"/>
        <end position="104"/>
    </location>
</feature>
<evidence type="ECO:0000256" key="2">
    <source>
        <dbReference type="SAM" id="MobiDB-lite"/>
    </source>
</evidence>
<dbReference type="SUPFAM" id="SSF57997">
    <property type="entry name" value="Tropomyosin"/>
    <property type="match status" value="1"/>
</dbReference>
<accession>A0A366RA01</accession>
<proteinExistence type="predicted"/>
<reference evidence="3 4" key="1">
    <citation type="submission" date="2018-06" db="EMBL/GenBank/DDBJ databases">
        <title>Fusarium incarnatum-equiseti species complex species 28.</title>
        <authorList>
            <person name="Gardiner D.M."/>
        </authorList>
    </citation>
    <scope>NUCLEOTIDE SEQUENCE [LARGE SCALE GENOMIC DNA]</scope>
    <source>
        <strain evidence="3 4">FIESC_28</strain>
    </source>
</reference>
<evidence type="ECO:0000256" key="1">
    <source>
        <dbReference type="SAM" id="Coils"/>
    </source>
</evidence>
<evidence type="ECO:0000313" key="4">
    <source>
        <dbReference type="Proteomes" id="UP000253153"/>
    </source>
</evidence>
<dbReference type="AlphaFoldDB" id="A0A366RA01"/>
<gene>
    <name evidence="3" type="ORF">FIESC28_08059</name>
</gene>
<dbReference type="Proteomes" id="UP000253153">
    <property type="component" value="Unassembled WGS sequence"/>
</dbReference>
<dbReference type="GeneID" id="41997494"/>
<protein>
    <submittedName>
        <fullName evidence="3">Uncharacterized protein</fullName>
    </submittedName>
</protein>
<keyword evidence="1" id="KW-0175">Coiled coil</keyword>
<organism evidence="3 4">
    <name type="scientific">Fusarium coffeatum</name>
    <dbReference type="NCBI Taxonomy" id="231269"/>
    <lineage>
        <taxon>Eukaryota</taxon>
        <taxon>Fungi</taxon>
        <taxon>Dikarya</taxon>
        <taxon>Ascomycota</taxon>
        <taxon>Pezizomycotina</taxon>
        <taxon>Sordariomycetes</taxon>
        <taxon>Hypocreomycetidae</taxon>
        <taxon>Hypocreales</taxon>
        <taxon>Nectriaceae</taxon>
        <taxon>Fusarium</taxon>
        <taxon>Fusarium incarnatum-equiseti species complex</taxon>
    </lineage>
</organism>
<feature type="region of interest" description="Disordered" evidence="2">
    <location>
        <begin position="1"/>
        <end position="28"/>
    </location>
</feature>
<evidence type="ECO:0000313" key="3">
    <source>
        <dbReference type="EMBL" id="RBR13722.1"/>
    </source>
</evidence>
<comment type="caution">
    <text evidence="3">The sequence shown here is derived from an EMBL/GenBank/DDBJ whole genome shotgun (WGS) entry which is preliminary data.</text>
</comment>
<sequence length="179" mass="20722">MTSSPAPGDPPSIKRERESSPSPDSIKRRKLELAEKLATMEPGLLEARYKVVYQNADEMALNRVNTEENLEDARLALNSAKETVDAAERAHANATEKFHDADNRLENWDEVKKLRRWMTRQIEDMRDVKTWEIALNRVQRAFEVAQRRVECIEKVIDRTLDILDVKDLEFVVGDEDYPV</sequence>
<name>A0A366RA01_9HYPO</name>
<dbReference type="RefSeq" id="XP_031013741.1">
    <property type="nucleotide sequence ID" value="XM_031162198.1"/>
</dbReference>
<dbReference type="EMBL" id="QKXC01000176">
    <property type="protein sequence ID" value="RBR13722.1"/>
    <property type="molecule type" value="Genomic_DNA"/>
</dbReference>
<keyword evidence="4" id="KW-1185">Reference proteome</keyword>